<dbReference type="RefSeq" id="WP_178930547.1">
    <property type="nucleotide sequence ID" value="NZ_JACBAZ010000001.1"/>
</dbReference>
<dbReference type="FunFam" id="3.10.50.40:FF:000006">
    <property type="entry name" value="Peptidyl-prolyl cis-trans isomerase"/>
    <property type="match status" value="1"/>
</dbReference>
<dbReference type="InterPro" id="IPR044609">
    <property type="entry name" value="FKBP2/11"/>
</dbReference>
<dbReference type="PANTHER" id="PTHR45779:SF7">
    <property type="entry name" value="PEPTIDYLPROLYL ISOMERASE"/>
    <property type="match status" value="1"/>
</dbReference>
<evidence type="ECO:0000259" key="6">
    <source>
        <dbReference type="PROSITE" id="PS50059"/>
    </source>
</evidence>
<accession>A0A851GFQ1</accession>
<dbReference type="InterPro" id="IPR046357">
    <property type="entry name" value="PPIase_dom_sf"/>
</dbReference>
<proteinExistence type="inferred from homology"/>
<dbReference type="EC" id="5.2.1.8" evidence="5"/>
<comment type="similarity">
    <text evidence="5">Belongs to the FKBP-type PPIase family.</text>
</comment>
<organism evidence="7 8">
    <name type="scientific">Oceaniferula marina</name>
    <dbReference type="NCBI Taxonomy" id="2748318"/>
    <lineage>
        <taxon>Bacteria</taxon>
        <taxon>Pseudomonadati</taxon>
        <taxon>Verrucomicrobiota</taxon>
        <taxon>Verrucomicrobiia</taxon>
        <taxon>Verrucomicrobiales</taxon>
        <taxon>Verrucomicrobiaceae</taxon>
        <taxon>Oceaniferula</taxon>
    </lineage>
</organism>
<protein>
    <recommendedName>
        <fullName evidence="5">Peptidyl-prolyl cis-trans isomerase</fullName>
        <ecNumber evidence="5">5.2.1.8</ecNumber>
    </recommendedName>
</protein>
<keyword evidence="2 4" id="KW-0697">Rotamase</keyword>
<dbReference type="GO" id="GO:0003755">
    <property type="term" value="F:peptidyl-prolyl cis-trans isomerase activity"/>
    <property type="evidence" value="ECO:0007669"/>
    <property type="project" value="UniProtKB-UniRule"/>
</dbReference>
<reference evidence="7 8" key="1">
    <citation type="submission" date="2020-07" db="EMBL/GenBank/DDBJ databases">
        <title>Roseicoccus Jingziensis gen. nov., sp. nov., isolated from coastal seawater.</title>
        <authorList>
            <person name="Feng X."/>
        </authorList>
    </citation>
    <scope>NUCLEOTIDE SEQUENCE [LARGE SCALE GENOMIC DNA]</scope>
    <source>
        <strain evidence="7 8">N1E253</strain>
    </source>
</reference>
<sequence length="124" mass="13541">MSEELIAEKYPNAETSESGLRYVVTETGAGTEKPSKGQSVTAHYSGYLLDGSKFDSSVDRNQPFVFPVGMSMVIKGWDEAFLDMTKGEKRTLIIPPELGYGANGYPPVIPPSATLIFDVELIDF</sequence>
<evidence type="ECO:0000313" key="8">
    <source>
        <dbReference type="Proteomes" id="UP000557872"/>
    </source>
</evidence>
<dbReference type="Pfam" id="PF00254">
    <property type="entry name" value="FKBP_C"/>
    <property type="match status" value="1"/>
</dbReference>
<comment type="catalytic activity">
    <reaction evidence="1 4 5">
        <text>[protein]-peptidylproline (omega=180) = [protein]-peptidylproline (omega=0)</text>
        <dbReference type="Rhea" id="RHEA:16237"/>
        <dbReference type="Rhea" id="RHEA-COMP:10747"/>
        <dbReference type="Rhea" id="RHEA-COMP:10748"/>
        <dbReference type="ChEBI" id="CHEBI:83833"/>
        <dbReference type="ChEBI" id="CHEBI:83834"/>
        <dbReference type="EC" id="5.2.1.8"/>
    </reaction>
</comment>
<comment type="caution">
    <text evidence="7">The sequence shown here is derived from an EMBL/GenBank/DDBJ whole genome shotgun (WGS) entry which is preliminary data.</text>
</comment>
<feature type="domain" description="PPIase FKBP-type" evidence="6">
    <location>
        <begin position="37"/>
        <end position="124"/>
    </location>
</feature>
<dbReference type="SUPFAM" id="SSF54534">
    <property type="entry name" value="FKBP-like"/>
    <property type="match status" value="1"/>
</dbReference>
<evidence type="ECO:0000256" key="5">
    <source>
        <dbReference type="RuleBase" id="RU003915"/>
    </source>
</evidence>
<dbReference type="PROSITE" id="PS50059">
    <property type="entry name" value="FKBP_PPIASE"/>
    <property type="match status" value="1"/>
</dbReference>
<evidence type="ECO:0000256" key="4">
    <source>
        <dbReference type="PROSITE-ProRule" id="PRU00277"/>
    </source>
</evidence>
<evidence type="ECO:0000256" key="3">
    <source>
        <dbReference type="ARBA" id="ARBA00023235"/>
    </source>
</evidence>
<dbReference type="PANTHER" id="PTHR45779">
    <property type="entry name" value="PEPTIDYLPROLYL ISOMERASE"/>
    <property type="match status" value="1"/>
</dbReference>
<dbReference type="EMBL" id="JACBAZ010000001">
    <property type="protein sequence ID" value="NWK53997.1"/>
    <property type="molecule type" value="Genomic_DNA"/>
</dbReference>
<keyword evidence="3 4" id="KW-0413">Isomerase</keyword>
<keyword evidence="8" id="KW-1185">Reference proteome</keyword>
<dbReference type="Gene3D" id="3.10.50.40">
    <property type="match status" value="1"/>
</dbReference>
<dbReference type="InterPro" id="IPR001179">
    <property type="entry name" value="PPIase_FKBP_dom"/>
</dbReference>
<evidence type="ECO:0000313" key="7">
    <source>
        <dbReference type="EMBL" id="NWK53997.1"/>
    </source>
</evidence>
<evidence type="ECO:0000256" key="2">
    <source>
        <dbReference type="ARBA" id="ARBA00023110"/>
    </source>
</evidence>
<dbReference type="Proteomes" id="UP000557872">
    <property type="component" value="Unassembled WGS sequence"/>
</dbReference>
<gene>
    <name evidence="7" type="ORF">HW115_00115</name>
</gene>
<evidence type="ECO:0000256" key="1">
    <source>
        <dbReference type="ARBA" id="ARBA00000971"/>
    </source>
</evidence>
<name>A0A851GFQ1_9BACT</name>
<dbReference type="AlphaFoldDB" id="A0A851GFQ1"/>